<evidence type="ECO:0000313" key="8">
    <source>
        <dbReference type="Proteomes" id="UP001189429"/>
    </source>
</evidence>
<dbReference type="Pfam" id="PF00044">
    <property type="entry name" value="Gp_dh_N"/>
    <property type="match status" value="1"/>
</dbReference>
<comment type="subunit">
    <text evidence="2">Homotetramer.</text>
</comment>
<evidence type="ECO:0000256" key="3">
    <source>
        <dbReference type="ARBA" id="ARBA00023002"/>
    </source>
</evidence>
<dbReference type="InterPro" id="IPR020831">
    <property type="entry name" value="GlycerAld/Erythrose_P_DH"/>
</dbReference>
<dbReference type="Pfam" id="PF03372">
    <property type="entry name" value="Exo_endo_phos"/>
    <property type="match status" value="1"/>
</dbReference>
<dbReference type="SMART" id="SM00846">
    <property type="entry name" value="Gp_dh_N"/>
    <property type="match status" value="1"/>
</dbReference>
<dbReference type="InterPro" id="IPR020829">
    <property type="entry name" value="GlycerAld_3-P_DH_cat"/>
</dbReference>
<comment type="similarity">
    <text evidence="1 5">Belongs to the glyceraldehyde-3-phosphate dehydrogenase family.</text>
</comment>
<protein>
    <recommendedName>
        <fullName evidence="6">Glyceraldehyde 3-phosphate dehydrogenase NAD(P) binding domain-containing protein</fullName>
    </recommendedName>
</protein>
<evidence type="ECO:0000313" key="7">
    <source>
        <dbReference type="EMBL" id="CAK0886504.1"/>
    </source>
</evidence>
<dbReference type="Gene3D" id="3.40.50.720">
    <property type="entry name" value="NAD(P)-binding Rossmann-like Domain"/>
    <property type="match status" value="1"/>
</dbReference>
<evidence type="ECO:0000256" key="1">
    <source>
        <dbReference type="ARBA" id="ARBA00007406"/>
    </source>
</evidence>
<dbReference type="EMBL" id="CAUYUJ010018813">
    <property type="protein sequence ID" value="CAK0886504.1"/>
    <property type="molecule type" value="Genomic_DNA"/>
</dbReference>
<dbReference type="SUPFAM" id="SSF55347">
    <property type="entry name" value="Glyceraldehyde-3-phosphate dehydrogenase-like, C-terminal domain"/>
    <property type="match status" value="1"/>
</dbReference>
<dbReference type="InterPro" id="IPR036291">
    <property type="entry name" value="NAD(P)-bd_dom_sf"/>
</dbReference>
<keyword evidence="8" id="KW-1185">Reference proteome</keyword>
<evidence type="ECO:0000256" key="5">
    <source>
        <dbReference type="RuleBase" id="RU000397"/>
    </source>
</evidence>
<evidence type="ECO:0000256" key="4">
    <source>
        <dbReference type="ARBA" id="ARBA00023027"/>
    </source>
</evidence>
<dbReference type="PRINTS" id="PR00078">
    <property type="entry name" value="G3PDHDRGNASE"/>
</dbReference>
<dbReference type="CDD" id="cd18126">
    <property type="entry name" value="GAPDH_I_C"/>
    <property type="match status" value="1"/>
</dbReference>
<dbReference type="Gene3D" id="3.30.360.10">
    <property type="entry name" value="Dihydrodipicolinate Reductase, domain 2"/>
    <property type="match status" value="1"/>
</dbReference>
<gene>
    <name evidence="7" type="ORF">PCOR1329_LOCUS67834</name>
</gene>
<feature type="domain" description="Glyceraldehyde 3-phosphate dehydrogenase NAD(P) binding" evidence="6">
    <location>
        <begin position="1167"/>
        <end position="1289"/>
    </location>
</feature>
<keyword evidence="4" id="KW-0520">NAD</keyword>
<evidence type="ECO:0000259" key="6">
    <source>
        <dbReference type="SMART" id="SM00846"/>
    </source>
</evidence>
<accession>A0ABN9WKP9</accession>
<sequence>MAAGETRCQTRTADTFPPQALMPLADAVFLALLRACGLRRGPQSLHAASVADLEGLLARLGVLPSVVGAAASRRRSSAKVAREAVGVGINGFGRIGRLVARINLTGATSSKLDVNLLPQEAIKIRIGTINLASWWRHRDAALSAAAELGVDILACQESRINEYQMASQIAEFSKPGWHMPPGTASDCLGQASQGIPAGGGTVVLTSNMWRPAWRAGARFPGGEASVYTVHRNDAFFWLVNLRRRSTEDMGAADVFKTWLLEQAAAMPACDTVVFAGDWNVEADSPFSVEFDTTLNYRFLVLPEATRWTGPRIEAIDYFAIRADWAPLASSVFCASHHISDHKLALLDMPMLVDKSPSTGDRQPYHWAKLRRYLRPDTFKNDEVKMAAWLDTAELFWNDNMGNYDRHTGMEEYGDMDSWLQAWSEASEACLQRMLVLNPPTTMPKGDWKHKCRVQEKPELGGGPVSKTSCVEDRLRRFIQVARELGLKWQRGLATEAGMLASGLGLAGARKQKLDQAHQRPQHELDVSRRERISAWKRRMKIDPGGSAVYKWIRGAQWRPTDAAVRIKDQLFTGAGAAHAVREHYQQHYQAFGNGNKINDLMHAESVWREPTGVLDRSPLPGVNELRRALKPMRGKACGVDGWSADEAFLLPDSALESLINCFAKIEEGARPPTDWLKWRQVHFPKDSGRGTPEVARLRPISIACVWWMAWARFRAGQIAEFLKPMWPAGQAGGIRGVTIEHIIESLLSSIDETRSNWLWQQCGPDAEHLTVPGHAELHVASWDFESAFDRVDTMITTDIFEYLGGDPLSMLAMAVMLALPHHRAQRHAPSATNALYADVRTTITRDVRTMQVVQQVWQAFESLTAMCTNPKKTQTIDLFPGARKLPSEEMKALWIKMTLHGKPSTEDEAPAVRILQQRCRRTRSLPFPWWQKRKLMPCAYARLLWVAVRSPPGKIRIQKWQSYIDHAVLGGRWRSGCLHLRHFLVTGHSCCILYRTISRLWVIWRARYKRQGAVAIDCLAKVAEAPVPTAARRLTRHLGPAAMLNDLMNQLSPSFCEHNNQKGWHGWLGDDPISICPTFSTKVAQHLARLALRRSWWDAFKGMQRKDSLLAASARVSFALQALALLHDLIKHLPGFVQLACGVSRPAEGGLALRPAPLVPQPSEARLCLGLCSAHAEYLAYQMKCDSIRGRHDGTVEVDGGSLVIDGHKVALSHTRDPTEIPFKEHGADYARESTGAFLADEKIQPRLKAGAKKVAFSAPAKDDSHTIVMGVHQDTYKSDMGCVSGTSCTTNGLAPTVKAVNDAFGIRRGLMTPIHAMTAAQPTVDGAPKKDWYGGRAASGNIAVARVVPEVAGKLAGMAVRVPTIDVTVVNLTCELEKATTYEELCAEIKRRSEGDMKGFLGYCDEALVSTDFETCPISSAFDSKAGIMLDPAFVKLVAWYDNEWGYSCRVVDLIKPQWHRRLTTT</sequence>
<evidence type="ECO:0000256" key="2">
    <source>
        <dbReference type="ARBA" id="ARBA00011881"/>
    </source>
</evidence>
<dbReference type="Pfam" id="PF02800">
    <property type="entry name" value="Gp_dh_C"/>
    <property type="match status" value="1"/>
</dbReference>
<dbReference type="SUPFAM" id="SSF51735">
    <property type="entry name" value="NAD(P)-binding Rossmann-fold domains"/>
    <property type="match status" value="2"/>
</dbReference>
<dbReference type="InterPro" id="IPR020828">
    <property type="entry name" value="GlycerAld_3-P_DH_NAD(P)-bd"/>
</dbReference>
<dbReference type="Proteomes" id="UP001189429">
    <property type="component" value="Unassembled WGS sequence"/>
</dbReference>
<dbReference type="Gene3D" id="3.60.10.10">
    <property type="entry name" value="Endonuclease/exonuclease/phosphatase"/>
    <property type="match status" value="1"/>
</dbReference>
<reference evidence="7" key="1">
    <citation type="submission" date="2023-10" db="EMBL/GenBank/DDBJ databases">
        <authorList>
            <person name="Chen Y."/>
            <person name="Shah S."/>
            <person name="Dougan E. K."/>
            <person name="Thang M."/>
            <person name="Chan C."/>
        </authorList>
    </citation>
    <scope>NUCLEOTIDE SEQUENCE [LARGE SCALE GENOMIC DNA]</scope>
</reference>
<dbReference type="InterPro" id="IPR005135">
    <property type="entry name" value="Endo/exonuclease/phosphatase"/>
</dbReference>
<dbReference type="PANTHER" id="PTHR10836">
    <property type="entry name" value="GLYCERALDEHYDE 3-PHOSPHATE DEHYDROGENASE"/>
    <property type="match status" value="1"/>
</dbReference>
<name>A0ABN9WKP9_9DINO</name>
<organism evidence="7 8">
    <name type="scientific">Prorocentrum cordatum</name>
    <dbReference type="NCBI Taxonomy" id="2364126"/>
    <lineage>
        <taxon>Eukaryota</taxon>
        <taxon>Sar</taxon>
        <taxon>Alveolata</taxon>
        <taxon>Dinophyceae</taxon>
        <taxon>Prorocentrales</taxon>
        <taxon>Prorocentraceae</taxon>
        <taxon>Prorocentrum</taxon>
    </lineage>
</organism>
<dbReference type="InterPro" id="IPR036691">
    <property type="entry name" value="Endo/exonu/phosph_ase_sf"/>
</dbReference>
<dbReference type="PANTHER" id="PTHR10836:SF76">
    <property type="entry name" value="GLYCERALDEHYDE-3-PHOSPHATE DEHYDROGENASE-RELATED"/>
    <property type="match status" value="1"/>
</dbReference>
<dbReference type="SUPFAM" id="SSF56219">
    <property type="entry name" value="DNase I-like"/>
    <property type="match status" value="1"/>
</dbReference>
<proteinExistence type="inferred from homology"/>
<comment type="caution">
    <text evidence="7">The sequence shown here is derived from an EMBL/GenBank/DDBJ whole genome shotgun (WGS) entry which is preliminary data.</text>
</comment>
<keyword evidence="3" id="KW-0560">Oxidoreductase</keyword>